<keyword evidence="2" id="KW-1185">Reference proteome</keyword>
<dbReference type="AlphaFoldDB" id="A0A8J7VXC9"/>
<dbReference type="RefSeq" id="WP_227016892.1">
    <property type="nucleotide sequence ID" value="NZ_JAGSND010000001.1"/>
</dbReference>
<name>A0A8J7VXC9_9FIRM</name>
<comment type="caution">
    <text evidence="1">The sequence shown here is derived from an EMBL/GenBank/DDBJ whole genome shotgun (WGS) entry which is preliminary data.</text>
</comment>
<dbReference type="EMBL" id="JAGSND010000001">
    <property type="protein sequence ID" value="MBR0596772.1"/>
    <property type="molecule type" value="Genomic_DNA"/>
</dbReference>
<sequence>MRDFPDVLGMELNAASALLEAEGLAFRIIETKSTKKEPLNGFLRVIRVQSLKEAENLVVTVCKI</sequence>
<reference evidence="1" key="1">
    <citation type="submission" date="2021-04" db="EMBL/GenBank/DDBJ databases">
        <title>Sinoanaerobacter chloroacetimidivorans sp. nov., an obligate anaerobic bacterium isolated from anaerobic sludge.</title>
        <authorList>
            <person name="Bao Y."/>
        </authorList>
    </citation>
    <scope>NUCLEOTIDE SEQUENCE</scope>
    <source>
        <strain evidence="1">BAD-6</strain>
    </source>
</reference>
<dbReference type="Proteomes" id="UP000675664">
    <property type="component" value="Unassembled WGS sequence"/>
</dbReference>
<reference evidence="1" key="2">
    <citation type="submission" date="2021-04" db="EMBL/GenBank/DDBJ databases">
        <authorList>
            <person name="Liu J."/>
        </authorList>
    </citation>
    <scope>NUCLEOTIDE SEQUENCE</scope>
    <source>
        <strain evidence="1">BAD-6</strain>
    </source>
</reference>
<evidence type="ECO:0000313" key="1">
    <source>
        <dbReference type="EMBL" id="MBR0596772.1"/>
    </source>
</evidence>
<protein>
    <submittedName>
        <fullName evidence="1">Uncharacterized protein</fullName>
    </submittedName>
</protein>
<proteinExistence type="predicted"/>
<accession>A0A8J7VXC9</accession>
<organism evidence="1 2">
    <name type="scientific">Sinanaerobacter chloroacetimidivorans</name>
    <dbReference type="NCBI Taxonomy" id="2818044"/>
    <lineage>
        <taxon>Bacteria</taxon>
        <taxon>Bacillati</taxon>
        <taxon>Bacillota</taxon>
        <taxon>Clostridia</taxon>
        <taxon>Peptostreptococcales</taxon>
        <taxon>Anaerovoracaceae</taxon>
        <taxon>Sinanaerobacter</taxon>
    </lineage>
</organism>
<gene>
    <name evidence="1" type="ORF">KCX82_02680</name>
</gene>
<evidence type="ECO:0000313" key="2">
    <source>
        <dbReference type="Proteomes" id="UP000675664"/>
    </source>
</evidence>